<reference evidence="3" key="1">
    <citation type="journal article" date="2009" name="Science">
        <title>The B73 maize genome: complexity, diversity, and dynamics.</title>
        <authorList>
            <person name="Schnable P.S."/>
            <person name="Ware D."/>
            <person name="Fulton R.S."/>
            <person name="Stein J.C."/>
            <person name="Wei F."/>
            <person name="Pasternak S."/>
            <person name="Liang C."/>
            <person name="Zhang J."/>
            <person name="Fulton L."/>
            <person name="Graves T.A."/>
            <person name="Minx P."/>
            <person name="Reily A.D."/>
            <person name="Courtney L."/>
            <person name="Kruchowski S.S."/>
            <person name="Tomlinson C."/>
            <person name="Strong C."/>
            <person name="Delehaunty K."/>
            <person name="Fronick C."/>
            <person name="Courtney B."/>
            <person name="Rock S.M."/>
            <person name="Belter E."/>
            <person name="Du F."/>
            <person name="Kim K."/>
            <person name="Abbott R.M."/>
            <person name="Cotton M."/>
            <person name="Levy A."/>
            <person name="Marchetto P."/>
            <person name="Ochoa K."/>
            <person name="Jackson S.M."/>
            <person name="Gillam B."/>
            <person name="Chen W."/>
            <person name="Yan L."/>
            <person name="Higginbotham J."/>
            <person name="Cardenas M."/>
            <person name="Waligorski J."/>
            <person name="Applebaum E."/>
            <person name="Phelps L."/>
            <person name="Falcone J."/>
            <person name="Kanchi K."/>
            <person name="Thane T."/>
            <person name="Scimone A."/>
            <person name="Thane N."/>
            <person name="Henke J."/>
            <person name="Wang T."/>
            <person name="Ruppert J."/>
            <person name="Shah N."/>
            <person name="Rotter K."/>
            <person name="Hodges J."/>
            <person name="Ingenthron E."/>
            <person name="Cordes M."/>
            <person name="Kohlberg S."/>
            <person name="Sgro J."/>
            <person name="Delgado B."/>
            <person name="Mead K."/>
            <person name="Chinwalla A."/>
            <person name="Leonard S."/>
            <person name="Crouse K."/>
            <person name="Collura K."/>
            <person name="Kudrna D."/>
            <person name="Currie J."/>
            <person name="He R."/>
            <person name="Angelova A."/>
            <person name="Rajasekar S."/>
            <person name="Mueller T."/>
            <person name="Lomeli R."/>
            <person name="Scara G."/>
            <person name="Ko A."/>
            <person name="Delaney K."/>
            <person name="Wissotski M."/>
            <person name="Lopez G."/>
            <person name="Campos D."/>
            <person name="Braidotti M."/>
            <person name="Ashley E."/>
            <person name="Golser W."/>
            <person name="Kim H."/>
            <person name="Lee S."/>
            <person name="Lin J."/>
            <person name="Dujmic Z."/>
            <person name="Kim W."/>
            <person name="Talag J."/>
            <person name="Zuccolo A."/>
            <person name="Fan C."/>
            <person name="Sebastian A."/>
            <person name="Kramer M."/>
            <person name="Spiegel L."/>
            <person name="Nascimento L."/>
            <person name="Zutavern T."/>
            <person name="Miller B."/>
            <person name="Ambroise C."/>
            <person name="Muller S."/>
            <person name="Spooner W."/>
            <person name="Narechania A."/>
            <person name="Ren L."/>
            <person name="Wei S."/>
            <person name="Kumari S."/>
            <person name="Faga B."/>
            <person name="Levy M.J."/>
            <person name="McMahan L."/>
            <person name="Van Buren P."/>
            <person name="Vaughn M.W."/>
            <person name="Ying K."/>
            <person name="Yeh C.-T."/>
            <person name="Emrich S.J."/>
            <person name="Jia Y."/>
            <person name="Kalyanaraman A."/>
            <person name="Hsia A.-P."/>
            <person name="Barbazuk W.B."/>
            <person name="Baucom R.S."/>
            <person name="Brutnell T.P."/>
            <person name="Carpita N.C."/>
            <person name="Chaparro C."/>
            <person name="Chia J.-M."/>
            <person name="Deragon J.-M."/>
            <person name="Estill J.C."/>
            <person name="Fu Y."/>
            <person name="Jeddeloh J.A."/>
            <person name="Han Y."/>
            <person name="Lee H."/>
            <person name="Li P."/>
            <person name="Lisch D.R."/>
            <person name="Liu S."/>
            <person name="Liu Z."/>
            <person name="Nagel D.H."/>
            <person name="McCann M.C."/>
            <person name="SanMiguel P."/>
            <person name="Myers A.M."/>
            <person name="Nettleton D."/>
            <person name="Nguyen J."/>
            <person name="Penning B.W."/>
            <person name="Ponnala L."/>
            <person name="Schneider K.L."/>
            <person name="Schwartz D.C."/>
            <person name="Sharma A."/>
            <person name="Soderlund C."/>
            <person name="Springer N.M."/>
            <person name="Sun Q."/>
            <person name="Wang H."/>
            <person name="Waterman M."/>
            <person name="Westerman R."/>
            <person name="Wolfgruber T.K."/>
            <person name="Yang L."/>
            <person name="Yu Y."/>
            <person name="Zhang L."/>
            <person name="Zhou S."/>
            <person name="Zhu Q."/>
            <person name="Bennetzen J.L."/>
            <person name="Dawe R.K."/>
            <person name="Jiang J."/>
            <person name="Jiang N."/>
            <person name="Presting G.G."/>
            <person name="Wessler S.R."/>
            <person name="Aluru S."/>
            <person name="Martienssen R.A."/>
            <person name="Clifton S.W."/>
            <person name="McCombie W.R."/>
            <person name="Wing R.A."/>
            <person name="Wilson R.K."/>
        </authorList>
    </citation>
    <scope>NUCLEOTIDE SEQUENCE [LARGE SCALE GENOMIC DNA]</scope>
    <source>
        <strain evidence="3">cv. B73</strain>
    </source>
</reference>
<evidence type="ECO:0000313" key="3">
    <source>
        <dbReference type="Proteomes" id="UP000007305"/>
    </source>
</evidence>
<feature type="compositionally biased region" description="Basic and acidic residues" evidence="1">
    <location>
        <begin position="172"/>
        <end position="199"/>
    </location>
</feature>
<accession>A0A804QKU8</accession>
<feature type="region of interest" description="Disordered" evidence="1">
    <location>
        <begin position="438"/>
        <end position="486"/>
    </location>
</feature>
<sequence>MHPRSPTPHPIQYQSCLPRIQHRQAELLSSAAGVEHAVVEGGDAVRGDALRDEPRPGLVRPRLHQDARGDVVQVGERHDVRGRAPAVVHLREAEARPVGHQQRAVVGRDLVRVDAGGAGLARRPPRELRGHPPLAVLDDPHHLRHRGARHLPRGRRHAHDVVAVAVEPGASARERAVQRGPRVHGEADVDEGVRLEPRRAGAAPPRLGDEHLERGAPPGARRVRRAVLRLVVPDVVGGDVHGEVRQPPGAGVGGREPPHQRRRRVRDRVAAPLRLHRHRAGAGASGAGAGQLPDRGHELRGARAVGDGVAEAEAHDEAAAREGGDLDEQDQRALVLGGRGGREEVVLGHHQRGLQVVHVLERARGLGLREPHAGVAAVHGLLRAGLRQDQAARQRVVVDQCAGEGALDGPGRAASGGGRPVGGRLEDVERLDQRHLRGVPVQPGEAERAGWRGLGRDHPARRQPLDGLGRRRHGWVGRSRGGDGVV</sequence>
<dbReference type="Proteomes" id="UP000007305">
    <property type="component" value="Chromosome 8"/>
</dbReference>
<dbReference type="Gramene" id="Zm00001eb337000_T001">
    <property type="protein sequence ID" value="Zm00001eb337000_P001"/>
    <property type="gene ID" value="Zm00001eb337000"/>
</dbReference>
<organism evidence="2 3">
    <name type="scientific">Zea mays</name>
    <name type="common">Maize</name>
    <dbReference type="NCBI Taxonomy" id="4577"/>
    <lineage>
        <taxon>Eukaryota</taxon>
        <taxon>Viridiplantae</taxon>
        <taxon>Streptophyta</taxon>
        <taxon>Embryophyta</taxon>
        <taxon>Tracheophyta</taxon>
        <taxon>Spermatophyta</taxon>
        <taxon>Magnoliopsida</taxon>
        <taxon>Liliopsida</taxon>
        <taxon>Poales</taxon>
        <taxon>Poaceae</taxon>
        <taxon>PACMAD clade</taxon>
        <taxon>Panicoideae</taxon>
        <taxon>Andropogonodae</taxon>
        <taxon>Andropogoneae</taxon>
        <taxon>Tripsacinae</taxon>
        <taxon>Zea</taxon>
    </lineage>
</organism>
<reference evidence="2" key="3">
    <citation type="submission" date="2021-05" db="UniProtKB">
        <authorList>
            <consortium name="EnsemblPlants"/>
        </authorList>
    </citation>
    <scope>IDENTIFICATION</scope>
    <source>
        <strain evidence="2">cv. B73</strain>
    </source>
</reference>
<reference evidence="2" key="2">
    <citation type="submission" date="2019-07" db="EMBL/GenBank/DDBJ databases">
        <authorList>
            <person name="Seetharam A."/>
            <person name="Woodhouse M."/>
            <person name="Cannon E."/>
        </authorList>
    </citation>
    <scope>NUCLEOTIDE SEQUENCE [LARGE SCALE GENOMIC DNA]</scope>
    <source>
        <strain evidence="2">cv. B73</strain>
    </source>
</reference>
<name>A0A804QKU8_MAIZE</name>
<dbReference type="AlphaFoldDB" id="A0A804QKU8"/>
<protein>
    <submittedName>
        <fullName evidence="2">Uncharacterized protein</fullName>
    </submittedName>
</protein>
<feature type="region of interest" description="Disordered" evidence="1">
    <location>
        <begin position="170"/>
        <end position="216"/>
    </location>
</feature>
<evidence type="ECO:0000313" key="2">
    <source>
        <dbReference type="EnsemblPlants" id="Zm00001eb337000_P001"/>
    </source>
</evidence>
<feature type="compositionally biased region" description="Basic and acidic residues" evidence="1">
    <location>
        <begin position="445"/>
        <end position="464"/>
    </location>
</feature>
<feature type="region of interest" description="Disordered" evidence="1">
    <location>
        <begin position="239"/>
        <end position="265"/>
    </location>
</feature>
<proteinExistence type="predicted"/>
<dbReference type="EnsemblPlants" id="Zm00001eb337000_T001">
    <property type="protein sequence ID" value="Zm00001eb337000_P001"/>
    <property type="gene ID" value="Zm00001eb337000"/>
</dbReference>
<feature type="region of interest" description="Disordered" evidence="1">
    <location>
        <begin position="404"/>
        <end position="424"/>
    </location>
</feature>
<evidence type="ECO:0000256" key="1">
    <source>
        <dbReference type="SAM" id="MobiDB-lite"/>
    </source>
</evidence>
<keyword evidence="3" id="KW-1185">Reference proteome</keyword>
<dbReference type="InParanoid" id="A0A804QKU8"/>